<dbReference type="EMBL" id="CP032819">
    <property type="protein sequence ID" value="AZS30688.1"/>
    <property type="molecule type" value="Genomic_DNA"/>
</dbReference>
<evidence type="ECO:0000256" key="5">
    <source>
        <dbReference type="ARBA" id="ARBA00023163"/>
    </source>
</evidence>
<dbReference type="InterPro" id="IPR013325">
    <property type="entry name" value="RNA_pol_sigma_r2"/>
</dbReference>
<evidence type="ECO:0000259" key="7">
    <source>
        <dbReference type="PROSITE" id="PS50043"/>
    </source>
</evidence>
<evidence type="ECO:0000256" key="4">
    <source>
        <dbReference type="ARBA" id="ARBA00023082"/>
    </source>
</evidence>
<dbReference type="InterPro" id="IPR016032">
    <property type="entry name" value="Sig_transdc_resp-reg_C-effctor"/>
</dbReference>
<dbReference type="InterPro" id="IPR039425">
    <property type="entry name" value="RNA_pol_sigma-70-like"/>
</dbReference>
<dbReference type="Pfam" id="PF04542">
    <property type="entry name" value="Sigma70_r2"/>
    <property type="match status" value="1"/>
</dbReference>
<name>A0A3Q9IQK4_9BACT</name>
<dbReference type="KEGG" id="buy:D8S85_14795"/>
<dbReference type="PROSITE" id="PS50043">
    <property type="entry name" value="HTH_LUXR_2"/>
    <property type="match status" value="1"/>
</dbReference>
<reference evidence="8 9" key="1">
    <citation type="submission" date="2018-10" db="EMBL/GenBank/DDBJ databases">
        <title>Butyricimonas faecalis sp. nov., isolated from human faeces and emended description of the genus Butyricimonas.</title>
        <authorList>
            <person name="Le Roy T."/>
            <person name="Van der Smissen P."/>
            <person name="Paquot A."/>
            <person name="Delzenne N."/>
            <person name="Muccioli G."/>
            <person name="Collet J.-F."/>
            <person name="Cani P.D."/>
        </authorList>
    </citation>
    <scope>NUCLEOTIDE SEQUENCE [LARGE SCALE GENOMIC DNA]</scope>
    <source>
        <strain evidence="8 9">H184</strain>
    </source>
</reference>
<evidence type="ECO:0000256" key="2">
    <source>
        <dbReference type="ARBA" id="ARBA00021245"/>
    </source>
</evidence>
<dbReference type="PANTHER" id="PTHR43133">
    <property type="entry name" value="RNA POLYMERASE ECF-TYPE SIGMA FACTO"/>
    <property type="match status" value="1"/>
</dbReference>
<keyword evidence="9" id="KW-1185">Reference proteome</keyword>
<dbReference type="InterPro" id="IPR013249">
    <property type="entry name" value="RNA_pol_sigma70_r4_t2"/>
</dbReference>
<proteinExistence type="inferred from homology"/>
<dbReference type="PANTHER" id="PTHR43133:SF46">
    <property type="entry name" value="RNA POLYMERASE SIGMA-70 FACTOR ECF SUBFAMILY"/>
    <property type="match status" value="1"/>
</dbReference>
<feature type="domain" description="HTH luxR-type" evidence="7">
    <location>
        <begin position="121"/>
        <end position="185"/>
    </location>
</feature>
<dbReference type="GO" id="GO:0006352">
    <property type="term" value="P:DNA-templated transcription initiation"/>
    <property type="evidence" value="ECO:0007669"/>
    <property type="project" value="InterPro"/>
</dbReference>
<dbReference type="InterPro" id="IPR036388">
    <property type="entry name" value="WH-like_DNA-bd_sf"/>
</dbReference>
<dbReference type="AlphaFoldDB" id="A0A3Q9IQK4"/>
<dbReference type="PRINTS" id="PR00038">
    <property type="entry name" value="HTHLUXR"/>
</dbReference>
<dbReference type="Proteomes" id="UP000270673">
    <property type="component" value="Chromosome"/>
</dbReference>
<dbReference type="RefSeq" id="WP_106481343.1">
    <property type="nucleotide sequence ID" value="NZ_CP032819.1"/>
</dbReference>
<keyword evidence="4" id="KW-0731">Sigma factor</keyword>
<dbReference type="CDD" id="cd06170">
    <property type="entry name" value="LuxR_C_like"/>
    <property type="match status" value="1"/>
</dbReference>
<keyword evidence="5" id="KW-0804">Transcription</keyword>
<evidence type="ECO:0000256" key="1">
    <source>
        <dbReference type="ARBA" id="ARBA00007788"/>
    </source>
</evidence>
<dbReference type="GO" id="GO:0016987">
    <property type="term" value="F:sigma factor activity"/>
    <property type="evidence" value="ECO:0007669"/>
    <property type="project" value="UniProtKB-KW"/>
</dbReference>
<dbReference type="SUPFAM" id="SSF88946">
    <property type="entry name" value="Sigma2 domain of RNA polymerase sigma factors"/>
    <property type="match status" value="1"/>
</dbReference>
<dbReference type="Pfam" id="PF08281">
    <property type="entry name" value="Sigma70_r4_2"/>
    <property type="match status" value="1"/>
</dbReference>
<dbReference type="GO" id="GO:0003677">
    <property type="term" value="F:DNA binding"/>
    <property type="evidence" value="ECO:0007669"/>
    <property type="project" value="InterPro"/>
</dbReference>
<organism evidence="8 9">
    <name type="scientific">Butyricimonas faecalis</name>
    <dbReference type="NCBI Taxonomy" id="2093856"/>
    <lineage>
        <taxon>Bacteria</taxon>
        <taxon>Pseudomonadati</taxon>
        <taxon>Bacteroidota</taxon>
        <taxon>Bacteroidia</taxon>
        <taxon>Bacteroidales</taxon>
        <taxon>Odoribacteraceae</taxon>
        <taxon>Butyricimonas</taxon>
    </lineage>
</organism>
<comment type="similarity">
    <text evidence="1">Belongs to the sigma-70 factor family.</text>
</comment>
<dbReference type="Gene3D" id="1.10.1740.10">
    <property type="match status" value="1"/>
</dbReference>
<dbReference type="NCBIfam" id="TIGR02937">
    <property type="entry name" value="sigma70-ECF"/>
    <property type="match status" value="1"/>
</dbReference>
<comment type="function">
    <text evidence="6">Sigma factors are initiation factors that promote the attachment of RNA polymerase to specific initiation sites and are then released. Sigma-S contributes to the protection against external stress, thus playing a role in cellular fitness and survival.</text>
</comment>
<dbReference type="NCBIfam" id="TIGR02985">
    <property type="entry name" value="Sig70_bacteroi1"/>
    <property type="match status" value="1"/>
</dbReference>
<evidence type="ECO:0000313" key="8">
    <source>
        <dbReference type="EMBL" id="AZS30688.1"/>
    </source>
</evidence>
<protein>
    <recommendedName>
        <fullName evidence="2">RNA polymerase sigma factor SigS</fullName>
    </recommendedName>
</protein>
<dbReference type="InterPro" id="IPR000792">
    <property type="entry name" value="Tscrpt_reg_LuxR_C"/>
</dbReference>
<dbReference type="SUPFAM" id="SSF46894">
    <property type="entry name" value="C-terminal effector domain of the bipartite response regulators"/>
    <property type="match status" value="1"/>
</dbReference>
<evidence type="ECO:0000256" key="3">
    <source>
        <dbReference type="ARBA" id="ARBA00023015"/>
    </source>
</evidence>
<keyword evidence="3" id="KW-0805">Transcription regulation</keyword>
<accession>A0A3Q9IQK4</accession>
<gene>
    <name evidence="8" type="ORF">D8S85_14795</name>
</gene>
<dbReference type="InterPro" id="IPR014284">
    <property type="entry name" value="RNA_pol_sigma-70_dom"/>
</dbReference>
<evidence type="ECO:0000313" key="9">
    <source>
        <dbReference type="Proteomes" id="UP000270673"/>
    </source>
</evidence>
<evidence type="ECO:0000256" key="6">
    <source>
        <dbReference type="ARBA" id="ARBA00024701"/>
    </source>
</evidence>
<dbReference type="InterPro" id="IPR014327">
    <property type="entry name" value="RNA_pol_sigma70_bacteroid"/>
</dbReference>
<dbReference type="InterPro" id="IPR007627">
    <property type="entry name" value="RNA_pol_sigma70_r2"/>
</dbReference>
<dbReference type="OrthoDB" id="1342792at2"/>
<dbReference type="SMART" id="SM00421">
    <property type="entry name" value="HTH_LUXR"/>
    <property type="match status" value="1"/>
</dbReference>
<sequence length="190" mass="22261">MQEQTSMKIQGLMIGDRKVYQQIFDTFYHSLCLFTHRFIRDLSVCEDCVQEAFISLWDNREEMASAAHVKSFLYQVSRNNALNHLKHERVKSEYMLEGMQELESQVCFINYVIEEEVERILVKTEQELAPKCREIFKLAMQGKDNEEIARLLGVSENTVKTQKKIAYKKLKQKIAEVTMLFLLLNQAVGK</sequence>
<dbReference type="Gene3D" id="1.10.10.10">
    <property type="entry name" value="Winged helix-like DNA-binding domain superfamily/Winged helix DNA-binding domain"/>
    <property type="match status" value="1"/>
</dbReference>